<comment type="caution">
    <text evidence="2">The sequence shown here is derived from an EMBL/GenBank/DDBJ whole genome shotgun (WGS) entry which is preliminary data.</text>
</comment>
<sequence length="136" mass="15456">MVKPELSLDFITHNKTKLWGDQFWAHQNDAYQSLLEMDFRGVLQIATAGGKTRIALEIIHDLQVPTLIIVEKKEIMEQWITKINEWFTFAEGKIKGASGKIWYDTSDNGRPIIVLSTSRLLQSVLSSKHASKGNKT</sequence>
<feature type="non-terminal residue" evidence="2">
    <location>
        <position position="136"/>
    </location>
</feature>
<evidence type="ECO:0000259" key="1">
    <source>
        <dbReference type="PROSITE" id="PS51192"/>
    </source>
</evidence>
<dbReference type="InterPro" id="IPR014001">
    <property type="entry name" value="Helicase_ATP-bd"/>
</dbReference>
<dbReference type="AlphaFoldDB" id="A0A0F9IDX0"/>
<dbReference type="Pfam" id="PF04851">
    <property type="entry name" value="ResIII"/>
    <property type="match status" value="1"/>
</dbReference>
<name>A0A0F9IDX0_9ZZZZ</name>
<dbReference type="SUPFAM" id="SSF52540">
    <property type="entry name" value="P-loop containing nucleoside triphosphate hydrolases"/>
    <property type="match status" value="1"/>
</dbReference>
<evidence type="ECO:0000313" key="2">
    <source>
        <dbReference type="EMBL" id="KKL85597.1"/>
    </source>
</evidence>
<gene>
    <name evidence="2" type="ORF">LCGC14_1953090</name>
</gene>
<dbReference type="GO" id="GO:0016787">
    <property type="term" value="F:hydrolase activity"/>
    <property type="evidence" value="ECO:0007669"/>
    <property type="project" value="InterPro"/>
</dbReference>
<dbReference type="GO" id="GO:0005524">
    <property type="term" value="F:ATP binding"/>
    <property type="evidence" value="ECO:0007669"/>
    <property type="project" value="InterPro"/>
</dbReference>
<dbReference type="EMBL" id="LAZR01021361">
    <property type="protein sequence ID" value="KKL85597.1"/>
    <property type="molecule type" value="Genomic_DNA"/>
</dbReference>
<organism evidence="2">
    <name type="scientific">marine sediment metagenome</name>
    <dbReference type="NCBI Taxonomy" id="412755"/>
    <lineage>
        <taxon>unclassified sequences</taxon>
        <taxon>metagenomes</taxon>
        <taxon>ecological metagenomes</taxon>
    </lineage>
</organism>
<feature type="domain" description="Helicase ATP-binding" evidence="1">
    <location>
        <begin position="32"/>
        <end position="136"/>
    </location>
</feature>
<dbReference type="PROSITE" id="PS51192">
    <property type="entry name" value="HELICASE_ATP_BIND_1"/>
    <property type="match status" value="1"/>
</dbReference>
<protein>
    <recommendedName>
        <fullName evidence="1">Helicase ATP-binding domain-containing protein</fullName>
    </recommendedName>
</protein>
<dbReference type="InterPro" id="IPR006935">
    <property type="entry name" value="Helicase/UvrB_N"/>
</dbReference>
<dbReference type="GO" id="GO:0003677">
    <property type="term" value="F:DNA binding"/>
    <property type="evidence" value="ECO:0007669"/>
    <property type="project" value="InterPro"/>
</dbReference>
<proteinExistence type="predicted"/>
<dbReference type="InterPro" id="IPR027417">
    <property type="entry name" value="P-loop_NTPase"/>
</dbReference>
<accession>A0A0F9IDX0</accession>
<reference evidence="2" key="1">
    <citation type="journal article" date="2015" name="Nature">
        <title>Complex archaea that bridge the gap between prokaryotes and eukaryotes.</title>
        <authorList>
            <person name="Spang A."/>
            <person name="Saw J.H."/>
            <person name="Jorgensen S.L."/>
            <person name="Zaremba-Niedzwiedzka K."/>
            <person name="Martijn J."/>
            <person name="Lind A.E."/>
            <person name="van Eijk R."/>
            <person name="Schleper C."/>
            <person name="Guy L."/>
            <person name="Ettema T.J."/>
        </authorList>
    </citation>
    <scope>NUCLEOTIDE SEQUENCE</scope>
</reference>
<dbReference type="Gene3D" id="3.40.50.300">
    <property type="entry name" value="P-loop containing nucleotide triphosphate hydrolases"/>
    <property type="match status" value="1"/>
</dbReference>